<dbReference type="PROSITE" id="PS50887">
    <property type="entry name" value="GGDEF"/>
    <property type="match status" value="1"/>
</dbReference>
<dbReference type="RefSeq" id="WP_170123555.1">
    <property type="nucleotide sequence ID" value="NZ_QGTJ01000004.1"/>
</dbReference>
<feature type="domain" description="GGDEF" evidence="4">
    <location>
        <begin position="386"/>
        <end position="516"/>
    </location>
</feature>
<dbReference type="SMART" id="SM00267">
    <property type="entry name" value="GGDEF"/>
    <property type="match status" value="1"/>
</dbReference>
<dbReference type="EMBL" id="QGTJ01000004">
    <property type="protein sequence ID" value="PWV62431.1"/>
    <property type="molecule type" value="Genomic_DNA"/>
</dbReference>
<proteinExistence type="predicted"/>
<dbReference type="InterPro" id="IPR048516">
    <property type="entry name" value="DGCcoil"/>
</dbReference>
<dbReference type="PANTHER" id="PTHR45138:SF9">
    <property type="entry name" value="DIGUANYLATE CYCLASE DGCM-RELATED"/>
    <property type="match status" value="1"/>
</dbReference>
<gene>
    <name evidence="5" type="ORF">C7443_104227</name>
</gene>
<dbReference type="FunFam" id="3.30.70.270:FF:000001">
    <property type="entry name" value="Diguanylate cyclase domain protein"/>
    <property type="match status" value="1"/>
</dbReference>
<dbReference type="GO" id="GO:0052621">
    <property type="term" value="F:diguanylate cyclase activity"/>
    <property type="evidence" value="ECO:0007669"/>
    <property type="project" value="UniProtKB-EC"/>
</dbReference>
<organism evidence="5 6">
    <name type="scientific">Plasticicumulans acidivorans</name>
    <dbReference type="NCBI Taxonomy" id="886464"/>
    <lineage>
        <taxon>Bacteria</taxon>
        <taxon>Pseudomonadati</taxon>
        <taxon>Pseudomonadota</taxon>
        <taxon>Gammaproteobacteria</taxon>
        <taxon>Candidatus Competibacteraceae</taxon>
        <taxon>Plasticicumulans</taxon>
    </lineage>
</organism>
<comment type="cofactor">
    <cofactor evidence="1">
        <name>Mg(2+)</name>
        <dbReference type="ChEBI" id="CHEBI:18420"/>
    </cofactor>
</comment>
<name>A0A317MVT9_9GAMM</name>
<evidence type="ECO:0000313" key="5">
    <source>
        <dbReference type="EMBL" id="PWV62431.1"/>
    </source>
</evidence>
<evidence type="ECO:0000313" key="6">
    <source>
        <dbReference type="Proteomes" id="UP000246569"/>
    </source>
</evidence>
<dbReference type="GO" id="GO:1902201">
    <property type="term" value="P:negative regulation of bacterial-type flagellum-dependent cell motility"/>
    <property type="evidence" value="ECO:0007669"/>
    <property type="project" value="TreeGrafter"/>
</dbReference>
<evidence type="ECO:0000259" key="4">
    <source>
        <dbReference type="PROSITE" id="PS50887"/>
    </source>
</evidence>
<evidence type="ECO:0000256" key="1">
    <source>
        <dbReference type="ARBA" id="ARBA00001946"/>
    </source>
</evidence>
<sequence>MAGDQDWKGKYFDALGELEQLEKDWKAREEVLVFAVNRLSLLGQGLDTRLDPHLESLRLGLRRNQTTERLRAELSCIAELLDELRHLGKSGLDDELVHLLSMMRLPPARQPALDTLLVRLRQTQPPRGQLLEAIAMELNQVLLPATRELPVPQLAAPQAAVTPPPGEPATHGGRTLSTLLERLRLPWTPELEALRETLRVHLEQAMSAEDWQAALATCAELVNRALGTIGGERDELRGFLEQVTERLAALEHYVDGNRSTLADARGSGDQLQGAMAAEMRGMRDSIGNARDLESLKRSVLGHVERIDAALQAFKSAEEARLDAFGVRIEGLATQLGDLSREAGTLRRELAERDQRLRSDPLTELGNRRAWDEALEREFGRWVAHGKPLTLALWDIDWFKRVNDQLGHAIGDQVLVGVARALAAGVRAGDCLARYGGEEFALLLPGLGVEEALAIAERLRAAVATHSIAVSGGEVGVTVSCGLSEFRQGDDPAAVFKRADDALYAAKHGGRNRCFAQ</sequence>
<dbReference type="InterPro" id="IPR050469">
    <property type="entry name" value="Diguanylate_Cyclase"/>
</dbReference>
<dbReference type="Pfam" id="PF20975">
    <property type="entry name" value="DGCcoil"/>
    <property type="match status" value="1"/>
</dbReference>
<reference evidence="5 6" key="1">
    <citation type="submission" date="2018-05" db="EMBL/GenBank/DDBJ databases">
        <title>Genomic Encyclopedia of Type Strains, Phase IV (KMG-IV): sequencing the most valuable type-strain genomes for metagenomic binning, comparative biology and taxonomic classification.</title>
        <authorList>
            <person name="Goeker M."/>
        </authorList>
    </citation>
    <scope>NUCLEOTIDE SEQUENCE [LARGE SCALE GENOMIC DNA]</scope>
    <source>
        <strain evidence="5 6">DSM 23606</strain>
    </source>
</reference>
<comment type="catalytic activity">
    <reaction evidence="3">
        <text>2 GTP = 3',3'-c-di-GMP + 2 diphosphate</text>
        <dbReference type="Rhea" id="RHEA:24898"/>
        <dbReference type="ChEBI" id="CHEBI:33019"/>
        <dbReference type="ChEBI" id="CHEBI:37565"/>
        <dbReference type="ChEBI" id="CHEBI:58805"/>
        <dbReference type="EC" id="2.7.7.65"/>
    </reaction>
</comment>
<dbReference type="AlphaFoldDB" id="A0A317MVT9"/>
<dbReference type="Pfam" id="PF00990">
    <property type="entry name" value="GGDEF"/>
    <property type="match status" value="1"/>
</dbReference>
<protein>
    <recommendedName>
        <fullName evidence="2">diguanylate cyclase</fullName>
        <ecNumber evidence="2">2.7.7.65</ecNumber>
    </recommendedName>
</protein>
<accession>A0A317MVT9</accession>
<dbReference type="Gene3D" id="3.30.70.270">
    <property type="match status" value="1"/>
</dbReference>
<dbReference type="EC" id="2.7.7.65" evidence="2"/>
<dbReference type="SUPFAM" id="SSF55073">
    <property type="entry name" value="Nucleotide cyclase"/>
    <property type="match status" value="1"/>
</dbReference>
<dbReference type="GO" id="GO:0043709">
    <property type="term" value="P:cell adhesion involved in single-species biofilm formation"/>
    <property type="evidence" value="ECO:0007669"/>
    <property type="project" value="TreeGrafter"/>
</dbReference>
<dbReference type="GO" id="GO:0005886">
    <property type="term" value="C:plasma membrane"/>
    <property type="evidence" value="ECO:0007669"/>
    <property type="project" value="TreeGrafter"/>
</dbReference>
<dbReference type="NCBIfam" id="TIGR00254">
    <property type="entry name" value="GGDEF"/>
    <property type="match status" value="1"/>
</dbReference>
<dbReference type="InterPro" id="IPR000160">
    <property type="entry name" value="GGDEF_dom"/>
</dbReference>
<dbReference type="Proteomes" id="UP000246569">
    <property type="component" value="Unassembled WGS sequence"/>
</dbReference>
<comment type="caution">
    <text evidence="5">The sequence shown here is derived from an EMBL/GenBank/DDBJ whole genome shotgun (WGS) entry which is preliminary data.</text>
</comment>
<evidence type="ECO:0000256" key="2">
    <source>
        <dbReference type="ARBA" id="ARBA00012528"/>
    </source>
</evidence>
<dbReference type="InterPro" id="IPR029787">
    <property type="entry name" value="Nucleotide_cyclase"/>
</dbReference>
<evidence type="ECO:0000256" key="3">
    <source>
        <dbReference type="ARBA" id="ARBA00034247"/>
    </source>
</evidence>
<dbReference type="CDD" id="cd01949">
    <property type="entry name" value="GGDEF"/>
    <property type="match status" value="1"/>
</dbReference>
<keyword evidence="6" id="KW-1185">Reference proteome</keyword>
<dbReference type="InterPro" id="IPR043128">
    <property type="entry name" value="Rev_trsase/Diguanyl_cyclase"/>
</dbReference>
<dbReference type="PANTHER" id="PTHR45138">
    <property type="entry name" value="REGULATORY COMPONENTS OF SENSORY TRANSDUCTION SYSTEM"/>
    <property type="match status" value="1"/>
</dbReference>